<reference evidence="2" key="1">
    <citation type="submission" date="2020-10" db="EMBL/GenBank/DDBJ databases">
        <authorList>
            <person name="Gilroy R."/>
        </authorList>
    </citation>
    <scope>NUCLEOTIDE SEQUENCE</scope>
    <source>
        <strain evidence="2">ChiSxjej1B13-7958</strain>
    </source>
</reference>
<dbReference type="SUPFAM" id="SSF46785">
    <property type="entry name" value="Winged helix' DNA-binding domain"/>
    <property type="match status" value="1"/>
</dbReference>
<proteinExistence type="predicted"/>
<dbReference type="InterPro" id="IPR052509">
    <property type="entry name" value="Metal_resp_DNA-bind_regulator"/>
</dbReference>
<dbReference type="InterPro" id="IPR036388">
    <property type="entry name" value="WH-like_DNA-bd_sf"/>
</dbReference>
<dbReference type="Pfam" id="PF03551">
    <property type="entry name" value="PadR"/>
    <property type="match status" value="1"/>
</dbReference>
<evidence type="ECO:0000313" key="3">
    <source>
        <dbReference type="Proteomes" id="UP000824242"/>
    </source>
</evidence>
<feature type="domain" description="Transcription regulator PadR N-terminal" evidence="1">
    <location>
        <begin position="14"/>
        <end position="81"/>
    </location>
</feature>
<dbReference type="AlphaFoldDB" id="A0A9D1APY0"/>
<protein>
    <submittedName>
        <fullName evidence="2">PadR family transcriptional regulator</fullName>
    </submittedName>
</protein>
<accession>A0A9D1APY0</accession>
<dbReference type="InterPro" id="IPR005149">
    <property type="entry name" value="Tscrpt_reg_PadR_N"/>
</dbReference>
<dbReference type="PANTHER" id="PTHR33169:SF14">
    <property type="entry name" value="TRANSCRIPTIONAL REGULATOR RV3488"/>
    <property type="match status" value="1"/>
</dbReference>
<reference evidence="2" key="2">
    <citation type="journal article" date="2021" name="PeerJ">
        <title>Extensive microbial diversity within the chicken gut microbiome revealed by metagenomics and culture.</title>
        <authorList>
            <person name="Gilroy R."/>
            <person name="Ravi A."/>
            <person name="Getino M."/>
            <person name="Pursley I."/>
            <person name="Horton D.L."/>
            <person name="Alikhan N.F."/>
            <person name="Baker D."/>
            <person name="Gharbi K."/>
            <person name="Hall N."/>
            <person name="Watson M."/>
            <person name="Adriaenssens E.M."/>
            <person name="Foster-Nyarko E."/>
            <person name="Jarju S."/>
            <person name="Secka A."/>
            <person name="Antonio M."/>
            <person name="Oren A."/>
            <person name="Chaudhuri R.R."/>
            <person name="La Ragione R."/>
            <person name="Hildebrand F."/>
            <person name="Pallen M.J."/>
        </authorList>
    </citation>
    <scope>NUCLEOTIDE SEQUENCE</scope>
    <source>
        <strain evidence="2">ChiSxjej1B13-7958</strain>
    </source>
</reference>
<dbReference type="PANTHER" id="PTHR33169">
    <property type="entry name" value="PADR-FAMILY TRANSCRIPTIONAL REGULATOR"/>
    <property type="match status" value="1"/>
</dbReference>
<dbReference type="Proteomes" id="UP000824242">
    <property type="component" value="Unassembled WGS sequence"/>
</dbReference>
<gene>
    <name evidence="2" type="ORF">IAB89_07510</name>
</gene>
<dbReference type="InterPro" id="IPR036390">
    <property type="entry name" value="WH_DNA-bd_sf"/>
</dbReference>
<organism evidence="2 3">
    <name type="scientific">Candidatus Caccousia avicola</name>
    <dbReference type="NCBI Taxonomy" id="2840721"/>
    <lineage>
        <taxon>Bacteria</taxon>
        <taxon>Bacillati</taxon>
        <taxon>Bacillota</taxon>
        <taxon>Clostridia</taxon>
        <taxon>Eubacteriales</taxon>
        <taxon>Oscillospiraceae</taxon>
        <taxon>Oscillospiraceae incertae sedis</taxon>
        <taxon>Candidatus Caccousia</taxon>
    </lineage>
</organism>
<evidence type="ECO:0000313" key="2">
    <source>
        <dbReference type="EMBL" id="HIR47485.1"/>
    </source>
</evidence>
<dbReference type="EMBL" id="DVGZ01000077">
    <property type="protein sequence ID" value="HIR47485.1"/>
    <property type="molecule type" value="Genomic_DNA"/>
</dbReference>
<evidence type="ECO:0000259" key="1">
    <source>
        <dbReference type="Pfam" id="PF03551"/>
    </source>
</evidence>
<name>A0A9D1APY0_9FIRM</name>
<comment type="caution">
    <text evidence="2">The sequence shown here is derived from an EMBL/GenBank/DDBJ whole genome shotgun (WGS) entry which is preliminary data.</text>
</comment>
<dbReference type="Gene3D" id="1.10.10.10">
    <property type="entry name" value="Winged helix-like DNA-binding domain superfamily/Winged helix DNA-binding domain"/>
    <property type="match status" value="1"/>
</dbReference>
<sequence length="107" mass="12374">MDTQRKKGLLDTCVLAVLKKGPSYGYELIGLVSPCIPVSESTLYPILKRLEAAGCLTTYKQEHNGRLRKYYQITPAGEERIRLFLEEWSEMERIYTFVKHTSEEESK</sequence>